<keyword evidence="2" id="KW-0732">Signal</keyword>
<reference evidence="3" key="1">
    <citation type="journal article" date="2011" name="Plant Physiol.">
        <title>Comprehensive sequence analysis of 24,783 barley full-length cDNAs derived from 12 clone libraries.</title>
        <authorList>
            <person name="Matsumoto T."/>
            <person name="Tanaka T."/>
            <person name="Sakai H."/>
            <person name="Amano N."/>
            <person name="Kanamori H."/>
            <person name="Kurita K."/>
            <person name="Kikuta A."/>
            <person name="Kamiya K."/>
            <person name="Yamamoto M."/>
            <person name="Ikawa H."/>
            <person name="Fujii N."/>
            <person name="Hori K."/>
            <person name="Itoh T."/>
            <person name="Sato K."/>
        </authorList>
    </citation>
    <scope>NUCLEOTIDE SEQUENCE</scope>
    <source>
        <tissue evidence="3">Seed</tissue>
    </source>
</reference>
<keyword evidence="1" id="KW-1133">Transmembrane helix</keyword>
<evidence type="ECO:0000256" key="2">
    <source>
        <dbReference type="SAM" id="SignalP"/>
    </source>
</evidence>
<dbReference type="EMBL" id="AK374244">
    <property type="protein sequence ID" value="BAK05441.1"/>
    <property type="molecule type" value="mRNA"/>
</dbReference>
<accession>F2EDL9</accession>
<feature type="signal peptide" evidence="2">
    <location>
        <begin position="1"/>
        <end position="21"/>
    </location>
</feature>
<protein>
    <submittedName>
        <fullName evidence="3">Predicted protein</fullName>
    </submittedName>
</protein>
<feature type="chain" id="PRO_5003277992" evidence="2">
    <location>
        <begin position="22"/>
        <end position="87"/>
    </location>
</feature>
<evidence type="ECO:0000313" key="3">
    <source>
        <dbReference type="EMBL" id="BAK05441.1"/>
    </source>
</evidence>
<sequence>MCRKVWFKGMPWLLPVLSAWTQDPPHTQLDKMQRWGRSTYLGAAPIVHCLEISRFCSVPLIELSINILLLICLDTYIFSWSFHCNEY</sequence>
<proteinExistence type="evidence at transcript level"/>
<evidence type="ECO:0000256" key="1">
    <source>
        <dbReference type="SAM" id="Phobius"/>
    </source>
</evidence>
<name>F2EDL9_HORVV</name>
<organism evidence="3">
    <name type="scientific">Hordeum vulgare subsp. vulgare</name>
    <name type="common">Domesticated barley</name>
    <dbReference type="NCBI Taxonomy" id="112509"/>
    <lineage>
        <taxon>Eukaryota</taxon>
        <taxon>Viridiplantae</taxon>
        <taxon>Streptophyta</taxon>
        <taxon>Embryophyta</taxon>
        <taxon>Tracheophyta</taxon>
        <taxon>Spermatophyta</taxon>
        <taxon>Magnoliopsida</taxon>
        <taxon>Liliopsida</taxon>
        <taxon>Poales</taxon>
        <taxon>Poaceae</taxon>
        <taxon>BOP clade</taxon>
        <taxon>Pooideae</taxon>
        <taxon>Triticodae</taxon>
        <taxon>Triticeae</taxon>
        <taxon>Hordeinae</taxon>
        <taxon>Hordeum</taxon>
    </lineage>
</organism>
<keyword evidence="1" id="KW-0472">Membrane</keyword>
<feature type="transmembrane region" description="Helical" evidence="1">
    <location>
        <begin position="63"/>
        <end position="82"/>
    </location>
</feature>
<keyword evidence="1" id="KW-0812">Transmembrane</keyword>
<dbReference type="AlphaFoldDB" id="F2EDL9"/>